<feature type="binding site" evidence="16">
    <location>
        <position position="381"/>
    </location>
    <ligand>
        <name>Zn(2+)</name>
        <dbReference type="ChEBI" id="CHEBI:29105"/>
        <note>catalytic</note>
    </ligand>
</feature>
<reference evidence="22" key="1">
    <citation type="journal article" date="2016" name="Insect Biochem. Mol. Biol.">
        <title>Multifaceted biological insights from a draft genome sequence of the tobacco hornworm moth, Manduca sexta.</title>
        <authorList>
            <person name="Kanost M.R."/>
            <person name="Arrese E.L."/>
            <person name="Cao X."/>
            <person name="Chen Y.R."/>
            <person name="Chellapilla S."/>
            <person name="Goldsmith M.R."/>
            <person name="Grosse-Wilde E."/>
            <person name="Heckel D.G."/>
            <person name="Herndon N."/>
            <person name="Jiang H."/>
            <person name="Papanicolaou A."/>
            <person name="Qu J."/>
            <person name="Soulages J.L."/>
            <person name="Vogel H."/>
            <person name="Walters J."/>
            <person name="Waterhouse R.M."/>
            <person name="Ahn S.J."/>
            <person name="Almeida F.C."/>
            <person name="An C."/>
            <person name="Aqrawi P."/>
            <person name="Bretschneider A."/>
            <person name="Bryant W.B."/>
            <person name="Bucks S."/>
            <person name="Chao H."/>
            <person name="Chevignon G."/>
            <person name="Christen J.M."/>
            <person name="Clarke D.F."/>
            <person name="Dittmer N.T."/>
            <person name="Ferguson L.C.F."/>
            <person name="Garavelou S."/>
            <person name="Gordon K.H.J."/>
            <person name="Gunaratna R.T."/>
            <person name="Han Y."/>
            <person name="Hauser F."/>
            <person name="He Y."/>
            <person name="Heidel-Fischer H."/>
            <person name="Hirsh A."/>
            <person name="Hu Y."/>
            <person name="Jiang H."/>
            <person name="Kalra D."/>
            <person name="Klinner C."/>
            <person name="Konig C."/>
            <person name="Kovar C."/>
            <person name="Kroll A.R."/>
            <person name="Kuwar S.S."/>
            <person name="Lee S.L."/>
            <person name="Lehman R."/>
            <person name="Li K."/>
            <person name="Li Z."/>
            <person name="Liang H."/>
            <person name="Lovelace S."/>
            <person name="Lu Z."/>
            <person name="Mansfield J.H."/>
            <person name="McCulloch K.J."/>
            <person name="Mathew T."/>
            <person name="Morton B."/>
            <person name="Muzny D.M."/>
            <person name="Neunemann D."/>
            <person name="Ongeri F."/>
            <person name="Pauchet Y."/>
            <person name="Pu L.L."/>
            <person name="Pyrousis I."/>
            <person name="Rao X.J."/>
            <person name="Redding A."/>
            <person name="Roesel C."/>
            <person name="Sanchez-Gracia A."/>
            <person name="Schaack S."/>
            <person name="Shukla A."/>
            <person name="Tetreau G."/>
            <person name="Wang Y."/>
            <person name="Xiong G.H."/>
            <person name="Traut W."/>
            <person name="Walsh T.K."/>
            <person name="Worley K.C."/>
            <person name="Wu D."/>
            <person name="Wu W."/>
            <person name="Wu Y.Q."/>
            <person name="Zhang X."/>
            <person name="Zou Z."/>
            <person name="Zucker H."/>
            <person name="Briscoe A.D."/>
            <person name="Burmester T."/>
            <person name="Clem R.J."/>
            <person name="Feyereisen R."/>
            <person name="Grimmelikhuijzen C.J.P."/>
            <person name="Hamodrakas S.J."/>
            <person name="Hansson B.S."/>
            <person name="Huguet E."/>
            <person name="Jermiin L.S."/>
            <person name="Lan Q."/>
            <person name="Lehman H.K."/>
            <person name="Lorenzen M."/>
            <person name="Merzendorfer H."/>
            <person name="Michalopoulos I."/>
            <person name="Morton D.B."/>
            <person name="Muthukrishnan S."/>
            <person name="Oakeshott J.G."/>
            <person name="Palmer W."/>
            <person name="Park Y."/>
            <person name="Passarelli A.L."/>
            <person name="Rozas J."/>
            <person name="Schwartz L.M."/>
            <person name="Smith W."/>
            <person name="Southgate A."/>
            <person name="Vilcinskas A."/>
            <person name="Vogt R."/>
            <person name="Wang P."/>
            <person name="Werren J."/>
            <person name="Yu X.Q."/>
            <person name="Zhou J.J."/>
            <person name="Brown S.J."/>
            <person name="Scherer S.E."/>
            <person name="Richards S."/>
            <person name="Blissard G.W."/>
        </authorList>
    </citation>
    <scope>NUCLEOTIDE SEQUENCE</scope>
</reference>
<keyword evidence="14" id="KW-0449">Lipoprotein</keyword>
<evidence type="ECO:0000256" key="4">
    <source>
        <dbReference type="ARBA" id="ARBA00022475"/>
    </source>
</evidence>
<dbReference type="GO" id="GO:0008270">
    <property type="term" value="F:zinc ion binding"/>
    <property type="evidence" value="ECO:0007669"/>
    <property type="project" value="UniProtKB-UniRule"/>
</dbReference>
<accession>A0A921ZJC1</accession>
<dbReference type="Pfam" id="PF11838">
    <property type="entry name" value="ERAP1_C"/>
    <property type="match status" value="1"/>
</dbReference>
<feature type="domain" description="Aminopeptidase N-like N-terminal" evidence="21">
    <location>
        <begin position="55"/>
        <end position="249"/>
    </location>
</feature>
<evidence type="ECO:0000256" key="12">
    <source>
        <dbReference type="ARBA" id="ARBA00023136"/>
    </source>
</evidence>
<keyword evidence="13" id="KW-0325">Glycoprotein</keyword>
<dbReference type="InterPro" id="IPR024571">
    <property type="entry name" value="ERAP1-like_C_dom"/>
</dbReference>
<comment type="subcellular location">
    <subcellularLocation>
        <location evidence="1">Cell membrane</location>
        <topology evidence="1">Lipid-anchor</topology>
        <topology evidence="1">GPI-anchor</topology>
    </subcellularLocation>
</comment>
<keyword evidence="12 18" id="KW-0472">Membrane</keyword>
<evidence type="ECO:0000259" key="19">
    <source>
        <dbReference type="Pfam" id="PF01433"/>
    </source>
</evidence>
<keyword evidence="18" id="KW-1133">Transmembrane helix</keyword>
<dbReference type="FunFam" id="2.60.40.1910:FF:000008">
    <property type="entry name" value="Aminopeptidase"/>
    <property type="match status" value="1"/>
</dbReference>
<dbReference type="GO" id="GO:0070006">
    <property type="term" value="F:metalloaminopeptidase activity"/>
    <property type="evidence" value="ECO:0007669"/>
    <property type="project" value="TreeGrafter"/>
</dbReference>
<keyword evidence="10 16" id="KW-0862">Zinc</keyword>
<feature type="binding site" evidence="16">
    <location>
        <position position="358"/>
    </location>
    <ligand>
        <name>Zn(2+)</name>
        <dbReference type="ChEBI" id="CHEBI:29105"/>
        <note>catalytic</note>
    </ligand>
</feature>
<evidence type="ECO:0000256" key="15">
    <source>
        <dbReference type="PIRSR" id="PIRSR634016-1"/>
    </source>
</evidence>
<keyword evidence="8" id="KW-0732">Signal</keyword>
<evidence type="ECO:0000256" key="7">
    <source>
        <dbReference type="ARBA" id="ARBA00022723"/>
    </source>
</evidence>
<keyword evidence="6 18" id="KW-0645">Protease</keyword>
<feature type="site" description="Transition state stabilizer" evidence="17">
    <location>
        <position position="445"/>
    </location>
</feature>
<dbReference type="Pfam" id="PF01433">
    <property type="entry name" value="Peptidase_M1"/>
    <property type="match status" value="1"/>
</dbReference>
<evidence type="ECO:0000256" key="1">
    <source>
        <dbReference type="ARBA" id="ARBA00004609"/>
    </source>
</evidence>
<feature type="domain" description="Peptidase M1 membrane alanine aminopeptidase" evidence="19">
    <location>
        <begin position="282"/>
        <end position="515"/>
    </location>
</feature>
<keyword evidence="5" id="KW-0336">GPI-anchor</keyword>
<evidence type="ECO:0000256" key="14">
    <source>
        <dbReference type="ARBA" id="ARBA00023288"/>
    </source>
</evidence>
<keyword evidence="4" id="KW-1003">Cell membrane</keyword>
<evidence type="ECO:0000256" key="5">
    <source>
        <dbReference type="ARBA" id="ARBA00022622"/>
    </source>
</evidence>
<evidence type="ECO:0000313" key="22">
    <source>
        <dbReference type="EMBL" id="KAG6458909.1"/>
    </source>
</evidence>
<keyword evidence="7 16" id="KW-0479">Metal-binding</keyword>
<sequence length="955" mass="108851">MTYFVIRSIYLMPFLPYEILNNIHYFPAMYIILLAALCAHAVHADENYRLNTPVVPSAYEITITPYFDTGDDNAFTFDGEVAITLKTTAPTRVIKLHSEDLIYSADNVTVSRNGVQLPLDQTNPLNFNTNYTFAFINLQNELEANDNYILRILYRGPIRSDLNGFYRNDYIENGVKKWLGATQMEPTHARKAFPCFDEPGLKAVFTLNIDRPQHYEPSLTNTKIQNTTNMSNGYVRERFYPTPIMSTYLVAFMVSEFKAARANSDKSFGIYTRPEAVNQSQYAYDFGIKVVDALSNYFGIGYYSTNSNLKLDHVALPDFRAGAMENWGLVKYREALILYNEGESTPYYKYRVAQIIAHETTHMWFGNLVTCHWWSNTWLNEGFANYFQDYITIYVDPDVASDNQLVIGSVYSAYDADSSPNSAPITNVNVNSPAEISGHFGTITYQKAGSVIRMMHHLMGDDAFKRGLNVYLNNNRFGSGYPRLMYSALEEGVAHANQAMFAYPNLNVTDIMASWISQPGHPLLTVNINYNTRVASLHQKRYYANSSISSEEVYMIPISYTTENSANFNDTKPAFIMSGRTHEVNIENLIDSNWVIFNVQETGLYRVNYNDHSWQIITDALKSSRRESIHYLNRAKIVNDLFALFYADEVEFIRLNQTLQFLKNEDSYSVWYAAIRGFNRLRNSFLGDSLLKYIDRTALGLVENIINKLGYEERASDDFETLRNRMQILEFACKIGHQGCIDNTVALFRNFKNNGVSISPSLRPVAYCSGLRFGNGLDYEFLWRRMSTTNIANEARLIGEALGCSTDEPSLRKYLLSMREENSPIKIQDLTVPLTGVLSNYSHLHIVMDELQHNYTLWSTIYPSMDSIVSTVASALHTSYDFIDFADWLQSCQECSNQTKMAGMNAMAQAQAARSWASEHRQMILDVLKSFSTTLAPSLMMIVTGVAVYLNRLLM</sequence>
<dbReference type="GO" id="GO:0043171">
    <property type="term" value="P:peptide catabolic process"/>
    <property type="evidence" value="ECO:0007669"/>
    <property type="project" value="TreeGrafter"/>
</dbReference>
<feature type="domain" description="ERAP1-like C-terminal" evidence="20">
    <location>
        <begin position="594"/>
        <end position="891"/>
    </location>
</feature>
<reference evidence="22" key="2">
    <citation type="submission" date="2020-12" db="EMBL/GenBank/DDBJ databases">
        <authorList>
            <person name="Kanost M."/>
        </authorList>
    </citation>
    <scope>NUCLEOTIDE SEQUENCE</scope>
</reference>
<dbReference type="GO" id="GO:0098552">
    <property type="term" value="C:side of membrane"/>
    <property type="evidence" value="ECO:0007669"/>
    <property type="project" value="UniProtKB-KW"/>
</dbReference>
<dbReference type="FunFam" id="1.10.390.10:FF:000013">
    <property type="entry name" value="Aminopeptidase N"/>
    <property type="match status" value="1"/>
</dbReference>
<dbReference type="InterPro" id="IPR045357">
    <property type="entry name" value="Aminopeptidase_N-like_N"/>
</dbReference>
<dbReference type="InterPro" id="IPR014782">
    <property type="entry name" value="Peptidase_M1_dom"/>
</dbReference>
<dbReference type="GO" id="GO:0006508">
    <property type="term" value="P:proteolysis"/>
    <property type="evidence" value="ECO:0007669"/>
    <property type="project" value="UniProtKB-KW"/>
</dbReference>
<feature type="active site" description="Proton acceptor" evidence="15">
    <location>
        <position position="359"/>
    </location>
</feature>
<dbReference type="PANTHER" id="PTHR11533">
    <property type="entry name" value="PROTEASE M1 ZINC METALLOPROTEASE"/>
    <property type="match status" value="1"/>
</dbReference>
<evidence type="ECO:0000256" key="6">
    <source>
        <dbReference type="ARBA" id="ARBA00022670"/>
    </source>
</evidence>
<proteinExistence type="inferred from homology"/>
<dbReference type="AlphaFoldDB" id="A0A921ZJC1"/>
<keyword evidence="23" id="KW-1185">Reference proteome</keyword>
<keyword evidence="3 18" id="KW-0031">Aminopeptidase</keyword>
<evidence type="ECO:0000256" key="18">
    <source>
        <dbReference type="RuleBase" id="RU364040"/>
    </source>
</evidence>
<dbReference type="Proteomes" id="UP000791440">
    <property type="component" value="Unassembled WGS sequence"/>
</dbReference>
<gene>
    <name evidence="22" type="ORF">O3G_MSEX011113</name>
</gene>
<dbReference type="Pfam" id="PF17900">
    <property type="entry name" value="Peptidase_M1_N"/>
    <property type="match status" value="1"/>
</dbReference>
<evidence type="ECO:0000259" key="21">
    <source>
        <dbReference type="Pfam" id="PF17900"/>
    </source>
</evidence>
<dbReference type="CDD" id="cd09601">
    <property type="entry name" value="M1_APN-Q_like"/>
    <property type="match status" value="1"/>
</dbReference>
<evidence type="ECO:0000256" key="13">
    <source>
        <dbReference type="ARBA" id="ARBA00023180"/>
    </source>
</evidence>
<dbReference type="InterPro" id="IPR050344">
    <property type="entry name" value="Peptidase_M1_aminopeptidases"/>
</dbReference>
<dbReference type="EC" id="3.4.11.-" evidence="18"/>
<evidence type="ECO:0000259" key="20">
    <source>
        <dbReference type="Pfam" id="PF11838"/>
    </source>
</evidence>
<feature type="transmembrane region" description="Helical" evidence="18">
    <location>
        <begin position="931"/>
        <end position="950"/>
    </location>
</feature>
<evidence type="ECO:0000313" key="23">
    <source>
        <dbReference type="Proteomes" id="UP000791440"/>
    </source>
</evidence>
<evidence type="ECO:0000256" key="3">
    <source>
        <dbReference type="ARBA" id="ARBA00022438"/>
    </source>
</evidence>
<comment type="similarity">
    <text evidence="2 18">Belongs to the peptidase M1 family.</text>
</comment>
<comment type="caution">
    <text evidence="22">The sequence shown here is derived from an EMBL/GenBank/DDBJ whole genome shotgun (WGS) entry which is preliminary data.</text>
</comment>
<organism evidence="22 23">
    <name type="scientific">Manduca sexta</name>
    <name type="common">Tobacco hawkmoth</name>
    <name type="synonym">Tobacco hornworm</name>
    <dbReference type="NCBI Taxonomy" id="7130"/>
    <lineage>
        <taxon>Eukaryota</taxon>
        <taxon>Metazoa</taxon>
        <taxon>Ecdysozoa</taxon>
        <taxon>Arthropoda</taxon>
        <taxon>Hexapoda</taxon>
        <taxon>Insecta</taxon>
        <taxon>Pterygota</taxon>
        <taxon>Neoptera</taxon>
        <taxon>Endopterygota</taxon>
        <taxon>Lepidoptera</taxon>
        <taxon>Glossata</taxon>
        <taxon>Ditrysia</taxon>
        <taxon>Bombycoidea</taxon>
        <taxon>Sphingidae</taxon>
        <taxon>Sphinginae</taxon>
        <taxon>Sphingini</taxon>
        <taxon>Manduca</taxon>
    </lineage>
</organism>
<comment type="cofactor">
    <cofactor evidence="16 18">
        <name>Zn(2+)</name>
        <dbReference type="ChEBI" id="CHEBI:29105"/>
    </cofactor>
    <text evidence="16 18">Binds 1 zinc ion per subunit.</text>
</comment>
<dbReference type="EMBL" id="JH668601">
    <property type="protein sequence ID" value="KAG6458909.1"/>
    <property type="molecule type" value="Genomic_DNA"/>
</dbReference>
<evidence type="ECO:0000256" key="10">
    <source>
        <dbReference type="ARBA" id="ARBA00022833"/>
    </source>
</evidence>
<evidence type="ECO:0000256" key="17">
    <source>
        <dbReference type="PIRSR" id="PIRSR634016-4"/>
    </source>
</evidence>
<feature type="binding site" evidence="16">
    <location>
        <position position="362"/>
    </location>
    <ligand>
        <name>Zn(2+)</name>
        <dbReference type="ChEBI" id="CHEBI:29105"/>
        <note>catalytic</note>
    </ligand>
</feature>
<dbReference type="GO" id="GO:0042277">
    <property type="term" value="F:peptide binding"/>
    <property type="evidence" value="ECO:0007669"/>
    <property type="project" value="TreeGrafter"/>
</dbReference>
<evidence type="ECO:0000256" key="2">
    <source>
        <dbReference type="ARBA" id="ARBA00010136"/>
    </source>
</evidence>
<evidence type="ECO:0000256" key="11">
    <source>
        <dbReference type="ARBA" id="ARBA00023049"/>
    </source>
</evidence>
<protein>
    <recommendedName>
        <fullName evidence="18">Aminopeptidase</fullName>
        <ecNumber evidence="18">3.4.11.-</ecNumber>
    </recommendedName>
</protein>
<evidence type="ECO:0000256" key="8">
    <source>
        <dbReference type="ARBA" id="ARBA00022729"/>
    </source>
</evidence>
<evidence type="ECO:0000256" key="16">
    <source>
        <dbReference type="PIRSR" id="PIRSR634016-3"/>
    </source>
</evidence>
<dbReference type="GO" id="GO:0005886">
    <property type="term" value="C:plasma membrane"/>
    <property type="evidence" value="ECO:0007669"/>
    <property type="project" value="UniProtKB-SubCell"/>
</dbReference>
<dbReference type="GO" id="GO:0005615">
    <property type="term" value="C:extracellular space"/>
    <property type="evidence" value="ECO:0007669"/>
    <property type="project" value="TreeGrafter"/>
</dbReference>
<dbReference type="GO" id="GO:0005737">
    <property type="term" value="C:cytoplasm"/>
    <property type="evidence" value="ECO:0007669"/>
    <property type="project" value="TreeGrafter"/>
</dbReference>
<dbReference type="InterPro" id="IPR034016">
    <property type="entry name" value="M1_APN-typ"/>
</dbReference>
<keyword evidence="18" id="KW-0812">Transmembrane</keyword>
<dbReference type="FunFam" id="2.60.40.1730:FF:000013">
    <property type="entry name" value="Aminopeptidase"/>
    <property type="match status" value="1"/>
</dbReference>
<name>A0A921ZJC1_MANSE</name>
<keyword evidence="9 18" id="KW-0378">Hydrolase</keyword>
<keyword evidence="11 18" id="KW-0482">Metalloprotease</keyword>
<evidence type="ECO:0000256" key="9">
    <source>
        <dbReference type="ARBA" id="ARBA00022801"/>
    </source>
</evidence>
<dbReference type="PANTHER" id="PTHR11533:SF301">
    <property type="entry name" value="AMINOPEPTIDASE"/>
    <property type="match status" value="1"/>
</dbReference>